<dbReference type="Proteomes" id="UP000242188">
    <property type="component" value="Unassembled WGS sequence"/>
</dbReference>
<evidence type="ECO:0000256" key="2">
    <source>
        <dbReference type="ARBA" id="ARBA00031039"/>
    </source>
</evidence>
<evidence type="ECO:0000256" key="3">
    <source>
        <dbReference type="SAM" id="MobiDB-lite"/>
    </source>
</evidence>
<dbReference type="PANTHER" id="PTHR20835">
    <property type="entry name" value="E3 UBIQUITIN-PROTEIN LIGASE PPP1R11-RELATED"/>
    <property type="match status" value="1"/>
</dbReference>
<accession>A0A210R100</accession>
<protein>
    <recommendedName>
        <fullName evidence="1">E3 ubiquitin-protein ligase PPP1R11</fullName>
    </recommendedName>
    <alternativeName>
        <fullName evidence="2">Protein phosphatase 1 regulatory subunit 11</fullName>
    </alternativeName>
</protein>
<dbReference type="EMBL" id="NEDP02000942">
    <property type="protein sequence ID" value="OWF54654.1"/>
    <property type="molecule type" value="Genomic_DNA"/>
</dbReference>
<dbReference type="STRING" id="6573.A0A210R100"/>
<feature type="compositionally biased region" description="Polar residues" evidence="3">
    <location>
        <begin position="1"/>
        <end position="13"/>
    </location>
</feature>
<gene>
    <name evidence="4" type="ORF">KP79_PYT04380</name>
</gene>
<feature type="region of interest" description="Disordered" evidence="3">
    <location>
        <begin position="1"/>
        <end position="30"/>
    </location>
</feature>
<keyword evidence="5" id="KW-1185">Reference proteome</keyword>
<dbReference type="GO" id="GO:0005634">
    <property type="term" value="C:nucleus"/>
    <property type="evidence" value="ECO:0007669"/>
    <property type="project" value="TreeGrafter"/>
</dbReference>
<dbReference type="GO" id="GO:0004865">
    <property type="term" value="F:protein serine/threonine phosphatase inhibitor activity"/>
    <property type="evidence" value="ECO:0007669"/>
    <property type="project" value="InterPro"/>
</dbReference>
<organism evidence="4 5">
    <name type="scientific">Mizuhopecten yessoensis</name>
    <name type="common">Japanese scallop</name>
    <name type="synonym">Patinopecten yessoensis</name>
    <dbReference type="NCBI Taxonomy" id="6573"/>
    <lineage>
        <taxon>Eukaryota</taxon>
        <taxon>Metazoa</taxon>
        <taxon>Spiralia</taxon>
        <taxon>Lophotrochozoa</taxon>
        <taxon>Mollusca</taxon>
        <taxon>Bivalvia</taxon>
        <taxon>Autobranchia</taxon>
        <taxon>Pteriomorphia</taxon>
        <taxon>Pectinida</taxon>
        <taxon>Pectinoidea</taxon>
        <taxon>Pectinidae</taxon>
        <taxon>Mizuhopecten</taxon>
    </lineage>
</organism>
<comment type="caution">
    <text evidence="4">The sequence shown here is derived from an EMBL/GenBank/DDBJ whole genome shotgun (WGS) entry which is preliminary data.</text>
</comment>
<reference evidence="4 5" key="1">
    <citation type="journal article" date="2017" name="Nat. Ecol. Evol.">
        <title>Scallop genome provides insights into evolution of bilaterian karyotype and development.</title>
        <authorList>
            <person name="Wang S."/>
            <person name="Zhang J."/>
            <person name="Jiao W."/>
            <person name="Li J."/>
            <person name="Xun X."/>
            <person name="Sun Y."/>
            <person name="Guo X."/>
            <person name="Huan P."/>
            <person name="Dong B."/>
            <person name="Zhang L."/>
            <person name="Hu X."/>
            <person name="Sun X."/>
            <person name="Wang J."/>
            <person name="Zhao C."/>
            <person name="Wang Y."/>
            <person name="Wang D."/>
            <person name="Huang X."/>
            <person name="Wang R."/>
            <person name="Lv J."/>
            <person name="Li Y."/>
            <person name="Zhang Z."/>
            <person name="Liu B."/>
            <person name="Lu W."/>
            <person name="Hui Y."/>
            <person name="Liang J."/>
            <person name="Zhou Z."/>
            <person name="Hou R."/>
            <person name="Li X."/>
            <person name="Liu Y."/>
            <person name="Li H."/>
            <person name="Ning X."/>
            <person name="Lin Y."/>
            <person name="Zhao L."/>
            <person name="Xing Q."/>
            <person name="Dou J."/>
            <person name="Li Y."/>
            <person name="Mao J."/>
            <person name="Guo H."/>
            <person name="Dou H."/>
            <person name="Li T."/>
            <person name="Mu C."/>
            <person name="Jiang W."/>
            <person name="Fu Q."/>
            <person name="Fu X."/>
            <person name="Miao Y."/>
            <person name="Liu J."/>
            <person name="Yu Q."/>
            <person name="Li R."/>
            <person name="Liao H."/>
            <person name="Li X."/>
            <person name="Kong Y."/>
            <person name="Jiang Z."/>
            <person name="Chourrout D."/>
            <person name="Li R."/>
            <person name="Bao Z."/>
        </authorList>
    </citation>
    <scope>NUCLEOTIDE SEQUENCE [LARGE SCALE GENOMIC DNA]</scope>
    <source>
        <strain evidence="4 5">PY_sf001</strain>
    </source>
</reference>
<dbReference type="Pfam" id="PF07491">
    <property type="entry name" value="PPI_Ypi1"/>
    <property type="match status" value="1"/>
</dbReference>
<dbReference type="PANTHER" id="PTHR20835:SF0">
    <property type="entry name" value="E3 UBIQUITIN-PROTEIN LIGASE PPP1R11"/>
    <property type="match status" value="1"/>
</dbReference>
<dbReference type="AlphaFoldDB" id="A0A210R100"/>
<name>A0A210R100_MIZYE</name>
<dbReference type="OrthoDB" id="307488at2759"/>
<proteinExistence type="predicted"/>
<sequence>MATAQSASVSVSDTIVEHEQPPNRSPNLRLKLRKPKNDKKVKWTTETVDNEHMNKKKSKCCCQYQKPRMFGESSSEDEDDCKSCSGHKDKCYRTGDNHSGNTIVKYHQCCYRTALLL</sequence>
<evidence type="ECO:0000256" key="1">
    <source>
        <dbReference type="ARBA" id="ARBA00021994"/>
    </source>
</evidence>
<dbReference type="GO" id="GO:0008157">
    <property type="term" value="F:protein phosphatase 1 binding"/>
    <property type="evidence" value="ECO:0007669"/>
    <property type="project" value="TreeGrafter"/>
</dbReference>
<dbReference type="InterPro" id="IPR011107">
    <property type="entry name" value="PPI_Ypi1"/>
</dbReference>
<evidence type="ECO:0000313" key="5">
    <source>
        <dbReference type="Proteomes" id="UP000242188"/>
    </source>
</evidence>
<evidence type="ECO:0000313" key="4">
    <source>
        <dbReference type="EMBL" id="OWF54654.1"/>
    </source>
</evidence>